<proteinExistence type="predicted"/>
<reference evidence="3" key="1">
    <citation type="journal article" date="2019" name="Int. J. Syst. Evol. Microbiol.">
        <title>The Global Catalogue of Microorganisms (GCM) 10K type strain sequencing project: providing services to taxonomists for standard genome sequencing and annotation.</title>
        <authorList>
            <consortium name="The Broad Institute Genomics Platform"/>
            <consortium name="The Broad Institute Genome Sequencing Center for Infectious Disease"/>
            <person name="Wu L."/>
            <person name="Ma J."/>
        </authorList>
    </citation>
    <scope>NUCLEOTIDE SEQUENCE [LARGE SCALE GENOMIC DNA]</scope>
    <source>
        <strain evidence="3">JCM 15481</strain>
    </source>
</reference>
<evidence type="ECO:0000313" key="3">
    <source>
        <dbReference type="Proteomes" id="UP001500443"/>
    </source>
</evidence>
<keyword evidence="1" id="KW-0732">Signal</keyword>
<dbReference type="PANTHER" id="PTHR38847">
    <property type="match status" value="1"/>
</dbReference>
<feature type="chain" id="PRO_5045944352" evidence="1">
    <location>
        <begin position="29"/>
        <end position="217"/>
    </location>
</feature>
<dbReference type="RefSeq" id="WP_344289039.1">
    <property type="nucleotide sequence ID" value="NZ_BAAAPF010000027.1"/>
</dbReference>
<dbReference type="Proteomes" id="UP001500443">
    <property type="component" value="Unassembled WGS sequence"/>
</dbReference>
<accession>A0ABN2XTB7</accession>
<evidence type="ECO:0000256" key="1">
    <source>
        <dbReference type="SAM" id="SignalP"/>
    </source>
</evidence>
<sequence length="217" mass="22874">MSGKLIAGGALAAALVAATTLSAQTATASEEPADGPAEQIKVDIQTINGSGCSAGTAAVAANADNTAFTVTYSDYLAAAGAGASPLDFRKNCQLSLVLDVPSGFTYAIQSVDYRGYAYLADGASGLEQASYYHMGSPETTTSSKGFEGPYDDNWQVTDSKEWAELVWAPCGEQRNFNINTELRVYRGSSDHRATSLMTMDSTDSAVSTEYHLAWKEC</sequence>
<comment type="caution">
    <text evidence="2">The sequence shown here is derived from an EMBL/GenBank/DDBJ whole genome shotgun (WGS) entry which is preliminary data.</text>
</comment>
<protein>
    <submittedName>
        <fullName evidence="2">DUF4360 domain-containing protein</fullName>
    </submittedName>
</protein>
<organism evidence="2 3">
    <name type="scientific">Streptomyces synnematoformans</name>
    <dbReference type="NCBI Taxonomy" id="415721"/>
    <lineage>
        <taxon>Bacteria</taxon>
        <taxon>Bacillati</taxon>
        <taxon>Actinomycetota</taxon>
        <taxon>Actinomycetes</taxon>
        <taxon>Kitasatosporales</taxon>
        <taxon>Streptomycetaceae</taxon>
        <taxon>Streptomyces</taxon>
    </lineage>
</organism>
<evidence type="ECO:0000313" key="2">
    <source>
        <dbReference type="EMBL" id="GAA2115364.1"/>
    </source>
</evidence>
<gene>
    <name evidence="2" type="ORF">GCM10009802_15290</name>
</gene>
<dbReference type="EMBL" id="BAAAPF010000027">
    <property type="protein sequence ID" value="GAA2115364.1"/>
    <property type="molecule type" value="Genomic_DNA"/>
</dbReference>
<dbReference type="PANTHER" id="PTHR38847:SF1">
    <property type="entry name" value="PSEUDOURIDINE SYNTHASE RSUA_RLUA-LIKE DOMAIN-CONTAINING PROTEIN"/>
    <property type="match status" value="1"/>
</dbReference>
<dbReference type="Pfam" id="PF14273">
    <property type="entry name" value="DUF4360"/>
    <property type="match status" value="1"/>
</dbReference>
<feature type="signal peptide" evidence="1">
    <location>
        <begin position="1"/>
        <end position="28"/>
    </location>
</feature>
<keyword evidence="3" id="KW-1185">Reference proteome</keyword>
<dbReference type="InterPro" id="IPR025649">
    <property type="entry name" value="DUF4360"/>
</dbReference>
<name>A0ABN2XTB7_9ACTN</name>